<dbReference type="OrthoDB" id="5293434at2"/>
<feature type="domain" description="Mannitol dehydrogenase C-terminal" evidence="3">
    <location>
        <begin position="543"/>
        <end position="693"/>
    </location>
</feature>
<dbReference type="SFLD" id="SFLDG01129">
    <property type="entry name" value="C1.5:_HAD__Beta-PGM__Phosphata"/>
    <property type="match status" value="1"/>
</dbReference>
<sequence length="745" mass="82763">MDESPKSPGLRCLRRQKQQPTERTVLFFKDKHIRAAIFDMDGTMFDTERLRFSTLRKASLQLFGQSISDEVLYGSLGLSAKKAQELAQQHFGPRYPYQAIRRRADELELAYVRKYGVPVKKGLYDVLERLKRNGVLLALATSTRRAIAEEYLLSAKVLKYFDATVCGDEVIHGKPAPEIFLTAASEINCAPEECLILEDSANGLKAAVAAGGLPIYLLDIKHPPAAIRKKAFAGYDSMLGFLQDLQQVTPHLPLPRLSDAFPPTQNHSIAGIHGFGAIGGGYLSQIFSHWDGYARPRKIIGVTGNALYRGIINHFGKYRVRYPDVAFDQSIENVEIVDSGDEAAICQMYVDAEIIGICLPETAIRSQAPLIGRALAQRQRDKPRRLAVLVLINKVGGADFVRKAVAEALAEQLGASSAGAVLKEVDFVETVVNRIVTKIPRETVFKLIRASLGNFERSAGAQTIDLGPPVRQLLGQKAATTETALPQLYEKMSRLSNLTTAINQVNVALFHSGPDMPLYVQKGPDILGRLCQLKVVDDIAQIQTIKNKLLNGTHVILAWYASLLGYETIAQGMGDERVATLVRRLVNQEIKPAIVRESPELAEHVNSFMNNFLQRCRSSFKDPCRRVGRDPLRKLQQGERIMGSIALAERHGIATPMLEYGVALGLLYAIRRAAPSDKESQQIKARYEAGESVARLLCWQGSYHGKPYRGLSPERDMALIRRISRHFGKLLQADSPHWSWPLRRS</sequence>
<dbReference type="NCBIfam" id="NF046057">
    <property type="entry name" value="bifunc_MtlD"/>
    <property type="match status" value="1"/>
</dbReference>
<dbReference type="GO" id="GO:0016787">
    <property type="term" value="F:hydrolase activity"/>
    <property type="evidence" value="ECO:0007669"/>
    <property type="project" value="UniProtKB-KW"/>
</dbReference>
<name>A0A3M6QZM8_9BURK</name>
<feature type="domain" description="Mannitol dehydrogenase N-terminal" evidence="2">
    <location>
        <begin position="274"/>
        <end position="439"/>
    </location>
</feature>
<dbReference type="EMBL" id="RDQO01000001">
    <property type="protein sequence ID" value="RMX07992.1"/>
    <property type="molecule type" value="Genomic_DNA"/>
</dbReference>
<dbReference type="Pfam" id="PF01232">
    <property type="entry name" value="Mannitol_dh"/>
    <property type="match status" value="1"/>
</dbReference>
<dbReference type="InterPro" id="IPR013131">
    <property type="entry name" value="Mannitol_DH_N"/>
</dbReference>
<dbReference type="SFLD" id="SFLDS00003">
    <property type="entry name" value="Haloacid_Dehalogenase"/>
    <property type="match status" value="1"/>
</dbReference>
<evidence type="ECO:0000313" key="4">
    <source>
        <dbReference type="EMBL" id="RMX07992.1"/>
    </source>
</evidence>
<evidence type="ECO:0000259" key="2">
    <source>
        <dbReference type="Pfam" id="PF01232"/>
    </source>
</evidence>
<comment type="caution">
    <text evidence="4">The sequence shown here is derived from an EMBL/GenBank/DDBJ whole genome shotgun (WGS) entry which is preliminary data.</text>
</comment>
<dbReference type="NCBIfam" id="TIGR01509">
    <property type="entry name" value="HAD-SF-IA-v3"/>
    <property type="match status" value="1"/>
</dbReference>
<gene>
    <name evidence="4" type="ORF">D8I35_02375</name>
</gene>
<dbReference type="Pfam" id="PF08125">
    <property type="entry name" value="Mannitol_dh_C"/>
    <property type="match status" value="1"/>
</dbReference>
<dbReference type="PANTHER" id="PTHR18901:SF38">
    <property type="entry name" value="PSEUDOURIDINE-5'-PHOSPHATASE"/>
    <property type="match status" value="1"/>
</dbReference>
<protein>
    <submittedName>
        <fullName evidence="4">HAD family hydrolase</fullName>
    </submittedName>
</protein>
<dbReference type="Gene3D" id="1.10.1040.10">
    <property type="entry name" value="N-(1-d-carboxylethyl)-l-norvaline Dehydrogenase, domain 2"/>
    <property type="match status" value="1"/>
</dbReference>
<keyword evidence="4" id="KW-0378">Hydrolase</keyword>
<dbReference type="GO" id="GO:0016491">
    <property type="term" value="F:oxidoreductase activity"/>
    <property type="evidence" value="ECO:0007669"/>
    <property type="project" value="UniProtKB-KW"/>
</dbReference>
<dbReference type="Gene3D" id="3.40.50.1000">
    <property type="entry name" value="HAD superfamily/HAD-like"/>
    <property type="match status" value="1"/>
</dbReference>
<dbReference type="PANTHER" id="PTHR18901">
    <property type="entry name" value="2-DEOXYGLUCOSE-6-PHOSPHATE PHOSPHATASE 2"/>
    <property type="match status" value="1"/>
</dbReference>
<dbReference type="InterPro" id="IPR013328">
    <property type="entry name" value="6PGD_dom2"/>
</dbReference>
<dbReference type="Pfam" id="PF00702">
    <property type="entry name" value="Hydrolase"/>
    <property type="match status" value="1"/>
</dbReference>
<dbReference type="InterPro" id="IPR023198">
    <property type="entry name" value="PGP-like_dom2"/>
</dbReference>
<dbReference type="RefSeq" id="WP_122226115.1">
    <property type="nucleotide sequence ID" value="NZ_SGWR01000001.1"/>
</dbReference>
<evidence type="ECO:0000313" key="5">
    <source>
        <dbReference type="Proteomes" id="UP000278006"/>
    </source>
</evidence>
<dbReference type="InterPro" id="IPR008927">
    <property type="entry name" value="6-PGluconate_DH-like_C_sf"/>
</dbReference>
<dbReference type="InterPro" id="IPR023214">
    <property type="entry name" value="HAD_sf"/>
</dbReference>
<dbReference type="InterPro" id="IPR036412">
    <property type="entry name" value="HAD-like_sf"/>
</dbReference>
<evidence type="ECO:0000259" key="3">
    <source>
        <dbReference type="Pfam" id="PF08125"/>
    </source>
</evidence>
<dbReference type="InterPro" id="IPR013118">
    <property type="entry name" value="Mannitol_DH_C"/>
</dbReference>
<dbReference type="Gene3D" id="3.40.50.720">
    <property type="entry name" value="NAD(P)-binding Rossmann-like Domain"/>
    <property type="match status" value="1"/>
</dbReference>
<keyword evidence="1" id="KW-0560">Oxidoreductase</keyword>
<dbReference type="InterPro" id="IPR006439">
    <property type="entry name" value="HAD-SF_hydro_IA"/>
</dbReference>
<accession>A0A3M6QZM8</accession>
<dbReference type="Gene3D" id="1.10.150.240">
    <property type="entry name" value="Putative phosphatase, domain 2"/>
    <property type="match status" value="1"/>
</dbReference>
<dbReference type="PRINTS" id="PR00413">
    <property type="entry name" value="HADHALOGNASE"/>
</dbReference>
<reference evidence="4 5" key="1">
    <citation type="submission" date="2018-10" db="EMBL/GenBank/DDBJ databases">
        <title>Draft genome of Cortibacter populi DSM10536.</title>
        <authorList>
            <person name="Bernier A.-M."/>
            <person name="Bernard K."/>
        </authorList>
    </citation>
    <scope>NUCLEOTIDE SEQUENCE [LARGE SCALE GENOMIC DNA]</scope>
    <source>
        <strain evidence="4 5">DSM 105136</strain>
    </source>
</reference>
<evidence type="ECO:0000256" key="1">
    <source>
        <dbReference type="ARBA" id="ARBA00023002"/>
    </source>
</evidence>
<keyword evidence="5" id="KW-1185">Reference proteome</keyword>
<organism evidence="4 5">
    <name type="scientific">Corticibacter populi</name>
    <dbReference type="NCBI Taxonomy" id="1550736"/>
    <lineage>
        <taxon>Bacteria</taxon>
        <taxon>Pseudomonadati</taxon>
        <taxon>Pseudomonadota</taxon>
        <taxon>Betaproteobacteria</taxon>
        <taxon>Burkholderiales</taxon>
        <taxon>Comamonadaceae</taxon>
        <taxon>Corticibacter</taxon>
    </lineage>
</organism>
<dbReference type="SUPFAM" id="SSF48179">
    <property type="entry name" value="6-phosphogluconate dehydrogenase C-terminal domain-like"/>
    <property type="match status" value="1"/>
</dbReference>
<dbReference type="AlphaFoldDB" id="A0A3M6QZM8"/>
<dbReference type="Proteomes" id="UP000278006">
    <property type="component" value="Unassembled WGS sequence"/>
</dbReference>
<proteinExistence type="predicted"/>
<dbReference type="SUPFAM" id="SSF56784">
    <property type="entry name" value="HAD-like"/>
    <property type="match status" value="1"/>
</dbReference>